<dbReference type="AlphaFoldDB" id="A0A1V9XE41"/>
<feature type="region of interest" description="Disordered" evidence="3">
    <location>
        <begin position="787"/>
        <end position="816"/>
    </location>
</feature>
<dbReference type="GO" id="GO:0005737">
    <property type="term" value="C:cytoplasm"/>
    <property type="evidence" value="ECO:0007669"/>
    <property type="project" value="TreeGrafter"/>
</dbReference>
<dbReference type="EMBL" id="MNPL01013868">
    <property type="protein sequence ID" value="OQR71671.1"/>
    <property type="molecule type" value="Genomic_DNA"/>
</dbReference>
<feature type="region of interest" description="Disordered" evidence="3">
    <location>
        <begin position="917"/>
        <end position="940"/>
    </location>
</feature>
<dbReference type="InterPro" id="IPR051422">
    <property type="entry name" value="AlkB_tRNA_MeTrf/Diox"/>
</dbReference>
<keyword evidence="2" id="KW-0808">Transferase</keyword>
<feature type="compositionally biased region" description="Low complexity" evidence="3">
    <location>
        <begin position="323"/>
        <end position="333"/>
    </location>
</feature>
<evidence type="ECO:0000313" key="4">
    <source>
        <dbReference type="EMBL" id="OQR71671.1"/>
    </source>
</evidence>
<dbReference type="Gene3D" id="3.40.50.150">
    <property type="entry name" value="Vaccinia Virus protein VP39"/>
    <property type="match status" value="1"/>
</dbReference>
<dbReference type="GO" id="GO:0000049">
    <property type="term" value="F:tRNA binding"/>
    <property type="evidence" value="ECO:0007669"/>
    <property type="project" value="TreeGrafter"/>
</dbReference>
<feature type="compositionally biased region" description="Basic and acidic residues" evidence="3">
    <location>
        <begin position="494"/>
        <end position="506"/>
    </location>
</feature>
<organism evidence="4 5">
    <name type="scientific">Tropilaelaps mercedesae</name>
    <dbReference type="NCBI Taxonomy" id="418985"/>
    <lineage>
        <taxon>Eukaryota</taxon>
        <taxon>Metazoa</taxon>
        <taxon>Ecdysozoa</taxon>
        <taxon>Arthropoda</taxon>
        <taxon>Chelicerata</taxon>
        <taxon>Arachnida</taxon>
        <taxon>Acari</taxon>
        <taxon>Parasitiformes</taxon>
        <taxon>Mesostigmata</taxon>
        <taxon>Gamasina</taxon>
        <taxon>Dermanyssoidea</taxon>
        <taxon>Laelapidae</taxon>
        <taxon>Tropilaelaps</taxon>
    </lineage>
</organism>
<dbReference type="OrthoDB" id="271595at2759"/>
<feature type="compositionally biased region" description="Acidic residues" evidence="3">
    <location>
        <begin position="388"/>
        <end position="404"/>
    </location>
</feature>
<evidence type="ECO:0000256" key="1">
    <source>
        <dbReference type="ARBA" id="ARBA00022603"/>
    </source>
</evidence>
<evidence type="ECO:0000256" key="2">
    <source>
        <dbReference type="ARBA" id="ARBA00022679"/>
    </source>
</evidence>
<feature type="compositionally biased region" description="Polar residues" evidence="3">
    <location>
        <begin position="266"/>
        <end position="282"/>
    </location>
</feature>
<feature type="compositionally biased region" description="Low complexity" evidence="3">
    <location>
        <begin position="451"/>
        <end position="470"/>
    </location>
</feature>
<feature type="region of interest" description="Disordered" evidence="3">
    <location>
        <begin position="718"/>
        <end position="751"/>
    </location>
</feature>
<dbReference type="InterPro" id="IPR029063">
    <property type="entry name" value="SAM-dependent_MTases_sf"/>
</dbReference>
<feature type="compositionally biased region" description="Low complexity" evidence="3">
    <location>
        <begin position="254"/>
        <end position="265"/>
    </location>
</feature>
<dbReference type="GO" id="GO:0106335">
    <property type="term" value="F:tRNA (5-carboxymethyluridine(34)-5-O)-methyltransferase activity"/>
    <property type="evidence" value="ECO:0007669"/>
    <property type="project" value="TreeGrafter"/>
</dbReference>
<feature type="non-terminal residue" evidence="4">
    <location>
        <position position="1"/>
    </location>
</feature>
<dbReference type="GO" id="GO:0002098">
    <property type="term" value="P:tRNA wobble uridine modification"/>
    <property type="evidence" value="ECO:0007669"/>
    <property type="project" value="TreeGrafter"/>
</dbReference>
<dbReference type="PANTHER" id="PTHR13069">
    <property type="entry name" value="ALKYLATED DNA REPAIR PROTEIN ALKB HOMOLOG 8"/>
    <property type="match status" value="1"/>
</dbReference>
<comment type="caution">
    <text evidence="4">The sequence shown here is derived from an EMBL/GenBank/DDBJ whole genome shotgun (WGS) entry which is preliminary data.</text>
</comment>
<reference evidence="4 5" key="1">
    <citation type="journal article" date="2017" name="Gigascience">
        <title>Draft genome of the honey bee ectoparasitic mite, Tropilaelaps mercedesae, is shaped by the parasitic life history.</title>
        <authorList>
            <person name="Dong X."/>
            <person name="Armstrong S.D."/>
            <person name="Xia D."/>
            <person name="Makepeace B.L."/>
            <person name="Darby A.C."/>
            <person name="Kadowaki T."/>
        </authorList>
    </citation>
    <scope>NUCLEOTIDE SEQUENCE [LARGE SCALE GENOMIC DNA]</scope>
    <source>
        <strain evidence="4">Wuxi-XJTLU</strain>
    </source>
</reference>
<gene>
    <name evidence="4" type="ORF">BIW11_10861</name>
</gene>
<dbReference type="Proteomes" id="UP000192247">
    <property type="component" value="Unassembled WGS sequence"/>
</dbReference>
<feature type="compositionally biased region" description="Low complexity" evidence="3">
    <location>
        <begin position="557"/>
        <end position="567"/>
    </location>
</feature>
<keyword evidence="5" id="KW-1185">Reference proteome</keyword>
<dbReference type="GO" id="GO:0030488">
    <property type="term" value="P:tRNA methylation"/>
    <property type="evidence" value="ECO:0007669"/>
    <property type="project" value="TreeGrafter"/>
</dbReference>
<proteinExistence type="predicted"/>
<feature type="compositionally biased region" description="Acidic residues" evidence="3">
    <location>
        <begin position="340"/>
        <end position="351"/>
    </location>
</feature>
<evidence type="ECO:0000313" key="5">
    <source>
        <dbReference type="Proteomes" id="UP000192247"/>
    </source>
</evidence>
<dbReference type="PANTHER" id="PTHR13069:SF37">
    <property type="entry name" value="FIRE DANCER"/>
    <property type="match status" value="1"/>
</dbReference>
<protein>
    <submittedName>
        <fullName evidence="4">Uncharacterized protein</fullName>
    </submittedName>
</protein>
<name>A0A1V9XE41_9ACAR</name>
<feature type="region of interest" description="Disordered" evidence="3">
    <location>
        <begin position="104"/>
        <end position="125"/>
    </location>
</feature>
<feature type="region of interest" description="Disordered" evidence="3">
    <location>
        <begin position="254"/>
        <end position="596"/>
    </location>
</feature>
<sequence>KLTTNSNQTTKHHRPTAWSIRQARFHHFNILCSSVFPVSTPAARARRTPSLKSDTSVESESDSVVSVIYRSKASASGGAGNGGGGGLSDNSIDSEESIVSVIHRSTEETPRAGSANGNGGANRSWQASPLTISQAGSREGSFSSPEYSPTLKTAPLKTEKVSCKLWETSLAEVDDEHVSDARSTSPQLVRNRASRRAFGATHSWQTTRTIYVCVCVCVCVCINGKLRRLNIHCGAGFGSRRYLGRGVRGETNLLSSSSCTSLQPSGATSAKSPATSELTQASVDDEDECNTMVKGAEKNEDGEGSADAASVAEDEEEAQENKSSPQLTPSSSSDDAPYMSDEEVQCEDIPESFELKSTEPPTVPTTPVDLTRLQPPPSRRICSPVDPLELEDDVLESIPEEDESCSPIKSPRSKQGDDTHFPMPTPELSRQQQKSQSANKPATPMALTLDTPTSTAAASSSPARATPSPSVTKVTPSLRIVTTDVTSAPLAVSCEEHPPPRQDRSASSRSSAPAPPGESRTRQQQQQQLPVASVAGGDGREKSMGARLSEQQTSDRSPASGAPASPSFQKLADAERGVTLHSNVPEQKSSANSPCASSNCCANVGGAATGGSPLWTFRGLPSRLQQSDCIRRASDVGPQSKCPKDRAKFSPQYSLPEHKKFQKELTASCEQLFKRRPSPQRQQEIRSDLLNELLRGPTKTAAIKPTLSEAALVGLQHQQRDDAWGRTSMTSTSPEPAGPSSARRRTSELRTSPLEILAQELRSSTDDLYRRAATDLCQLSIDTSHIERRSSPERRRTPDYLRTSPDPRFEDAAEDAGKSVTVGTDFNYWDDWLPQALSRIYAAKTNYDCDELCDQLSDQLPDFVPQTTRYIGGRISADGDILYSDRDSPEDICLGQEHLFLACGFQGAQNLQSVSAYTPPTLPEQFSDADESTASTTDQEISDLSSSLERLRVSCGLQPEITSAQPLNLNIVIEDFSDQGGSDAEISEACSSNAASSNANQLYVQERQGGSSSLSDHSDRSSASVQTVFKLDTSSKEASPEVPLELQTSEVDVPMDPITDGDDADAQQEKLSLTSSSSEDSSDENFGDSCCGNMTGHSAETYHRYYHVFRQGELDSLIEKYVHSLHILKSYYDHSSWCIVAERVQVWTI</sequence>
<dbReference type="GO" id="GO:0005634">
    <property type="term" value="C:nucleus"/>
    <property type="evidence" value="ECO:0007669"/>
    <property type="project" value="TreeGrafter"/>
</dbReference>
<accession>A0A1V9XE41</accession>
<feature type="region of interest" description="Disordered" evidence="3">
    <location>
        <begin position="1005"/>
        <end position="1088"/>
    </location>
</feature>
<dbReference type="STRING" id="418985.A0A1V9XE41"/>
<feature type="compositionally biased region" description="Polar residues" evidence="3">
    <location>
        <begin position="428"/>
        <end position="440"/>
    </location>
</feature>
<evidence type="ECO:0000256" key="3">
    <source>
        <dbReference type="SAM" id="MobiDB-lite"/>
    </source>
</evidence>
<dbReference type="InParanoid" id="A0A1V9XE41"/>
<keyword evidence="1" id="KW-0489">Methyltransferase</keyword>